<dbReference type="Proteomes" id="UP001059934">
    <property type="component" value="Chromosome"/>
</dbReference>
<protein>
    <submittedName>
        <fullName evidence="3">Helix-turn-helix transcriptional regulator</fullName>
    </submittedName>
</protein>
<reference evidence="3" key="1">
    <citation type="submission" date="2022-08" db="EMBL/GenBank/DDBJ databases">
        <title>Catabolic pathway analysis in culturable SAR92 clade bacteria reveals their overlooked roles in DMSP degradation in coastal seas.</title>
        <authorList>
            <person name="He X."/>
            <person name="Zhang X."/>
            <person name="Zhang Y."/>
        </authorList>
    </citation>
    <scope>NUCLEOTIDE SEQUENCE</scope>
    <source>
        <strain evidence="3">H455</strain>
    </source>
</reference>
<dbReference type="InterPro" id="IPR010982">
    <property type="entry name" value="Lambda_DNA-bd_dom_sf"/>
</dbReference>
<dbReference type="PANTHER" id="PTHR35010">
    <property type="entry name" value="BLL4672 PROTEIN-RELATED"/>
    <property type="match status" value="1"/>
</dbReference>
<dbReference type="Pfam" id="PF17765">
    <property type="entry name" value="MLTR_LBD"/>
    <property type="match status" value="1"/>
</dbReference>
<gene>
    <name evidence="3" type="ORF">NYF23_08575</name>
</gene>
<evidence type="ECO:0000256" key="1">
    <source>
        <dbReference type="SAM" id="MobiDB-lite"/>
    </source>
</evidence>
<dbReference type="PROSITE" id="PS50943">
    <property type="entry name" value="HTH_CROC1"/>
    <property type="match status" value="1"/>
</dbReference>
<evidence type="ECO:0000313" key="3">
    <source>
        <dbReference type="EMBL" id="UVW34084.1"/>
    </source>
</evidence>
<dbReference type="PANTHER" id="PTHR35010:SF4">
    <property type="entry name" value="BLL5781 PROTEIN"/>
    <property type="match status" value="1"/>
</dbReference>
<dbReference type="InterPro" id="IPR001387">
    <property type="entry name" value="Cro/C1-type_HTH"/>
</dbReference>
<dbReference type="SUPFAM" id="SSF47413">
    <property type="entry name" value="lambda repressor-like DNA-binding domains"/>
    <property type="match status" value="1"/>
</dbReference>
<name>A0ABY5TLL6_9GAMM</name>
<dbReference type="Pfam" id="PF01381">
    <property type="entry name" value="HTH_3"/>
    <property type="match status" value="1"/>
</dbReference>
<feature type="region of interest" description="Disordered" evidence="1">
    <location>
        <begin position="28"/>
        <end position="49"/>
    </location>
</feature>
<dbReference type="Gene3D" id="1.10.260.40">
    <property type="entry name" value="lambda repressor-like DNA-binding domains"/>
    <property type="match status" value="1"/>
</dbReference>
<evidence type="ECO:0000313" key="4">
    <source>
        <dbReference type="Proteomes" id="UP001059934"/>
    </source>
</evidence>
<keyword evidence="4" id="KW-1185">Reference proteome</keyword>
<evidence type="ECO:0000259" key="2">
    <source>
        <dbReference type="PROSITE" id="PS50943"/>
    </source>
</evidence>
<feature type="domain" description="HTH cro/C1-type" evidence="2">
    <location>
        <begin position="14"/>
        <end position="71"/>
    </location>
</feature>
<dbReference type="SMART" id="SM00530">
    <property type="entry name" value="HTH_XRE"/>
    <property type="match status" value="1"/>
</dbReference>
<proteinExistence type="predicted"/>
<dbReference type="EMBL" id="CP103416">
    <property type="protein sequence ID" value="UVW34084.1"/>
    <property type="molecule type" value="Genomic_DNA"/>
</dbReference>
<organism evidence="3 4">
    <name type="scientific">SAR92 clade bacterium H455</name>
    <dbReference type="NCBI Taxonomy" id="2974818"/>
    <lineage>
        <taxon>Bacteria</taxon>
        <taxon>Pseudomonadati</taxon>
        <taxon>Pseudomonadota</taxon>
        <taxon>Gammaproteobacteria</taxon>
        <taxon>Cellvibrionales</taxon>
        <taxon>Porticoccaceae</taxon>
        <taxon>SAR92 clade</taxon>
    </lineage>
</organism>
<dbReference type="InterPro" id="IPR041413">
    <property type="entry name" value="MLTR_LBD"/>
</dbReference>
<dbReference type="Gene3D" id="3.30.450.180">
    <property type="match status" value="1"/>
</dbReference>
<sequence length="278" mass="31197">MSEPDSNLAFPRFLKFWRGVHSVSQEQLSDRIDSSPRHISRLENGSSRPSQSMVTEIASALHLGQRDSNHLLIAAGFLPTTGELDFQAPELKWLRKTMTLSLKALDPYPAIIINESSDILMVNRGWVGLFNQTIGKAALDRVSNNMEFLFSRQGAGSLISGWEDTLSVILMSLEQKTLFSDNPRDLDMRDRLATHENVPADWRQRAAKLEPLSSFRMQINLNGELKRFISLHSTVSTMGPAAVLSGPSLHMNTLYPEDDRLDLSQLCEGDLSHPLLHY</sequence>
<dbReference type="CDD" id="cd00093">
    <property type="entry name" value="HTH_XRE"/>
    <property type="match status" value="1"/>
</dbReference>
<accession>A0ABY5TLL6</accession>